<evidence type="ECO:0000313" key="2">
    <source>
        <dbReference type="EMBL" id="MDR7359999.1"/>
    </source>
</evidence>
<organism evidence="2 3">
    <name type="scientific">Paeniglutamicibacter sulfureus</name>
    <dbReference type="NCBI Taxonomy" id="43666"/>
    <lineage>
        <taxon>Bacteria</taxon>
        <taxon>Bacillati</taxon>
        <taxon>Actinomycetota</taxon>
        <taxon>Actinomycetes</taxon>
        <taxon>Micrococcales</taxon>
        <taxon>Micrococcaceae</taxon>
        <taxon>Paeniglutamicibacter</taxon>
    </lineage>
</organism>
<dbReference type="EMBL" id="JAVDYI010000001">
    <property type="protein sequence ID" value="MDR7356770.1"/>
    <property type="molecule type" value="Genomic_DNA"/>
</dbReference>
<evidence type="ECO:0000313" key="3">
    <source>
        <dbReference type="Proteomes" id="UP001183817"/>
    </source>
</evidence>
<comment type="caution">
    <text evidence="2">The sequence shown here is derived from an EMBL/GenBank/DDBJ whole genome shotgun (WGS) entry which is preliminary data.</text>
</comment>
<dbReference type="EMBL" id="JAVDYI010000001">
    <property type="protein sequence ID" value="MDR7359999.1"/>
    <property type="molecule type" value="Genomic_DNA"/>
</dbReference>
<evidence type="ECO:0000313" key="1">
    <source>
        <dbReference type="EMBL" id="MDR7356770.1"/>
    </source>
</evidence>
<accession>A0ABU2BPT3</accession>
<reference evidence="2 3" key="1">
    <citation type="submission" date="2023-07" db="EMBL/GenBank/DDBJ databases">
        <title>Sequencing the genomes of 1000 actinobacteria strains.</title>
        <authorList>
            <person name="Klenk H.-P."/>
        </authorList>
    </citation>
    <scope>NUCLEOTIDE SEQUENCE [LARGE SCALE GENOMIC DNA]</scope>
    <source>
        <strain evidence="2 3">DSM 20167</strain>
    </source>
</reference>
<gene>
    <name evidence="1" type="ORF">J2S64_000461</name>
    <name evidence="2" type="ORF">J2S64_003690</name>
</gene>
<sequence length="33" mass="3649">MSRDIVHSDSAAVSRDMKPILVVGRCGATWVYQ</sequence>
<name>A0ABU2BPT3_9MICC</name>
<dbReference type="Proteomes" id="UP001183817">
    <property type="component" value="Unassembled WGS sequence"/>
</dbReference>
<protein>
    <submittedName>
        <fullName evidence="2">Uncharacterized protein</fullName>
    </submittedName>
</protein>
<proteinExistence type="predicted"/>
<keyword evidence="3" id="KW-1185">Reference proteome</keyword>